<protein>
    <submittedName>
        <fullName evidence="2">Uncharacterized protein</fullName>
    </submittedName>
</protein>
<evidence type="ECO:0000256" key="1">
    <source>
        <dbReference type="SAM" id="MobiDB-lite"/>
    </source>
</evidence>
<evidence type="ECO:0000313" key="2">
    <source>
        <dbReference type="EMBL" id="GII26087.1"/>
    </source>
</evidence>
<dbReference type="Proteomes" id="UP000599074">
    <property type="component" value="Unassembled WGS sequence"/>
</dbReference>
<keyword evidence="3" id="KW-1185">Reference proteome</keyword>
<dbReference type="EMBL" id="BOON01000066">
    <property type="protein sequence ID" value="GII26087.1"/>
    <property type="molecule type" value="Genomic_DNA"/>
</dbReference>
<dbReference type="AlphaFoldDB" id="A0A8J3THY4"/>
<reference evidence="2" key="1">
    <citation type="submission" date="2021-01" db="EMBL/GenBank/DDBJ databases">
        <title>Whole genome shotgun sequence of Planosporangium mesophilum NBRC 109066.</title>
        <authorList>
            <person name="Komaki H."/>
            <person name="Tamura T."/>
        </authorList>
    </citation>
    <scope>NUCLEOTIDE SEQUENCE</scope>
    <source>
        <strain evidence="2">NBRC 109066</strain>
    </source>
</reference>
<accession>A0A8J3THY4</accession>
<name>A0A8J3THY4_9ACTN</name>
<organism evidence="2 3">
    <name type="scientific">Planosporangium mesophilum</name>
    <dbReference type="NCBI Taxonomy" id="689768"/>
    <lineage>
        <taxon>Bacteria</taxon>
        <taxon>Bacillati</taxon>
        <taxon>Actinomycetota</taxon>
        <taxon>Actinomycetes</taxon>
        <taxon>Micromonosporales</taxon>
        <taxon>Micromonosporaceae</taxon>
        <taxon>Planosporangium</taxon>
    </lineage>
</organism>
<proteinExistence type="predicted"/>
<feature type="region of interest" description="Disordered" evidence="1">
    <location>
        <begin position="26"/>
        <end position="51"/>
    </location>
</feature>
<comment type="caution">
    <text evidence="2">The sequence shown here is derived from an EMBL/GenBank/DDBJ whole genome shotgun (WGS) entry which is preliminary data.</text>
</comment>
<gene>
    <name evidence="2" type="ORF">Pme01_56840</name>
</gene>
<evidence type="ECO:0000313" key="3">
    <source>
        <dbReference type="Proteomes" id="UP000599074"/>
    </source>
</evidence>
<sequence>MTPFTGGNYSPMTTPRRDPEVLAKLQPRTGAEQPWEPEDLAVAEGKDPTPRHVDHARKELEELGPAAIEKTVP</sequence>